<proteinExistence type="predicted"/>
<dbReference type="InterPro" id="IPR036259">
    <property type="entry name" value="MFS_trans_sf"/>
</dbReference>
<evidence type="ECO:0000259" key="6">
    <source>
        <dbReference type="PROSITE" id="PS50850"/>
    </source>
</evidence>
<feature type="transmembrane region" description="Helical" evidence="5">
    <location>
        <begin position="56"/>
        <end position="77"/>
    </location>
</feature>
<feature type="transmembrane region" description="Helical" evidence="5">
    <location>
        <begin position="20"/>
        <end position="44"/>
    </location>
</feature>
<keyword evidence="8" id="KW-1185">Reference proteome</keyword>
<keyword evidence="3 5" id="KW-1133">Transmembrane helix</keyword>
<evidence type="ECO:0000256" key="3">
    <source>
        <dbReference type="ARBA" id="ARBA00022989"/>
    </source>
</evidence>
<dbReference type="Pfam" id="PF07690">
    <property type="entry name" value="MFS_1"/>
    <property type="match status" value="1"/>
</dbReference>
<evidence type="ECO:0000256" key="1">
    <source>
        <dbReference type="ARBA" id="ARBA00004141"/>
    </source>
</evidence>
<evidence type="ECO:0000313" key="7">
    <source>
        <dbReference type="EMBL" id="CAL1707709.1"/>
    </source>
</evidence>
<reference evidence="8" key="1">
    <citation type="submission" date="2024-04" db="EMBL/GenBank/DDBJ databases">
        <authorList>
            <person name="Shaw F."/>
            <person name="Minotto A."/>
        </authorList>
    </citation>
    <scope>NUCLEOTIDE SEQUENCE [LARGE SCALE GENOMIC DNA]</scope>
</reference>
<protein>
    <recommendedName>
        <fullName evidence="6">Major facilitator superfamily (MFS) profile domain-containing protein</fullName>
    </recommendedName>
</protein>
<evidence type="ECO:0000256" key="4">
    <source>
        <dbReference type="ARBA" id="ARBA00023136"/>
    </source>
</evidence>
<feature type="transmembrane region" description="Helical" evidence="5">
    <location>
        <begin position="217"/>
        <end position="241"/>
    </location>
</feature>
<dbReference type="InterPro" id="IPR011701">
    <property type="entry name" value="MFS"/>
</dbReference>
<feature type="transmembrane region" description="Helical" evidence="5">
    <location>
        <begin position="83"/>
        <end position="100"/>
    </location>
</feature>
<dbReference type="InterPro" id="IPR020846">
    <property type="entry name" value="MFS_dom"/>
</dbReference>
<feature type="transmembrane region" description="Helical" evidence="5">
    <location>
        <begin position="386"/>
        <end position="406"/>
    </location>
</feature>
<accession>A0ABP1DM19</accession>
<dbReference type="PANTHER" id="PTHR23502">
    <property type="entry name" value="MAJOR FACILITATOR SUPERFAMILY"/>
    <property type="match status" value="1"/>
</dbReference>
<dbReference type="PROSITE" id="PS50850">
    <property type="entry name" value="MFS"/>
    <property type="match status" value="1"/>
</dbReference>
<feature type="transmembrane region" description="Helical" evidence="5">
    <location>
        <begin position="293"/>
        <end position="316"/>
    </location>
</feature>
<name>A0ABP1DM19_9APHY</name>
<sequence>MAAFAQPAIAQEFRISEEVTVLGVSLFTIGLGMGPFLVGAIAELVGQRPIYLGSYFLLWVFTWPVAFAHNAAVYMIFRFLGGVAGSAFLSIGGGTISDLFDDATVATPMASYVVSTFIAPNFGPIFTGYVVQYAGWRWIYHVLIIWEFIQGIALLVIPETYTPVLLKRKAKRLRASTGDNRYHAPGESETSRSNILHETGVGLWNIIKVLLYDRMALLLDIWLSLLLAIVYLASQAFPIIFTENRGFTPGQLGLTFIGFDVGFLIALATQPLWNRYQAKLAAQYNFNPPPEMWLKMGQVGGILTPLGLYIMAFTTFRHVHWIAPIIGSIPFGIGICYVYTSTLTYFATAYRPMASAVMSGSAIMRAVLAGCFPLFAGAMYHRLGTVGATALLAGLTTVMAPLPFVFEKFGAQIRAKSRFAFH</sequence>
<dbReference type="EMBL" id="OZ037947">
    <property type="protein sequence ID" value="CAL1707709.1"/>
    <property type="molecule type" value="Genomic_DNA"/>
</dbReference>
<feature type="transmembrane region" description="Helical" evidence="5">
    <location>
        <begin position="253"/>
        <end position="273"/>
    </location>
</feature>
<dbReference type="Proteomes" id="UP001497453">
    <property type="component" value="Chromosome 4"/>
</dbReference>
<keyword evidence="2 5" id="KW-0812">Transmembrane</keyword>
<feature type="domain" description="Major facilitator superfamily (MFS) profile" evidence="6">
    <location>
        <begin position="1"/>
        <end position="422"/>
    </location>
</feature>
<evidence type="ECO:0000256" key="5">
    <source>
        <dbReference type="SAM" id="Phobius"/>
    </source>
</evidence>
<feature type="transmembrane region" description="Helical" evidence="5">
    <location>
        <begin position="112"/>
        <end position="132"/>
    </location>
</feature>
<organism evidence="7 8">
    <name type="scientific">Somion occarium</name>
    <dbReference type="NCBI Taxonomy" id="3059160"/>
    <lineage>
        <taxon>Eukaryota</taxon>
        <taxon>Fungi</taxon>
        <taxon>Dikarya</taxon>
        <taxon>Basidiomycota</taxon>
        <taxon>Agaricomycotina</taxon>
        <taxon>Agaricomycetes</taxon>
        <taxon>Polyporales</taxon>
        <taxon>Cerrenaceae</taxon>
        <taxon>Somion</taxon>
    </lineage>
</organism>
<dbReference type="PANTHER" id="PTHR23502:SF7">
    <property type="entry name" value="DRUG_PROTON ANTIPORTER YHK8-RELATED"/>
    <property type="match status" value="1"/>
</dbReference>
<comment type="subcellular location">
    <subcellularLocation>
        <location evidence="1">Membrane</location>
        <topology evidence="1">Multi-pass membrane protein</topology>
    </subcellularLocation>
</comment>
<gene>
    <name evidence="7" type="ORF">GFSPODELE1_LOCUS6495</name>
</gene>
<evidence type="ECO:0000256" key="2">
    <source>
        <dbReference type="ARBA" id="ARBA00022692"/>
    </source>
</evidence>
<dbReference type="SUPFAM" id="SSF103473">
    <property type="entry name" value="MFS general substrate transporter"/>
    <property type="match status" value="1"/>
</dbReference>
<dbReference type="Gene3D" id="1.20.1250.20">
    <property type="entry name" value="MFS general substrate transporter like domains"/>
    <property type="match status" value="1"/>
</dbReference>
<evidence type="ECO:0000313" key="8">
    <source>
        <dbReference type="Proteomes" id="UP001497453"/>
    </source>
</evidence>
<feature type="transmembrane region" description="Helical" evidence="5">
    <location>
        <begin position="322"/>
        <end position="350"/>
    </location>
</feature>
<feature type="transmembrane region" description="Helical" evidence="5">
    <location>
        <begin position="138"/>
        <end position="166"/>
    </location>
</feature>
<keyword evidence="4 5" id="KW-0472">Membrane</keyword>
<feature type="transmembrane region" description="Helical" evidence="5">
    <location>
        <begin position="362"/>
        <end position="380"/>
    </location>
</feature>